<dbReference type="InterPro" id="IPR031602">
    <property type="entry name" value="CIPC"/>
</dbReference>
<dbReference type="CDD" id="cd00135">
    <property type="entry name" value="PDGF"/>
    <property type="match status" value="1"/>
</dbReference>
<sequence length="637" mass="69976">MLLLSREVGTQTLPRATHAPTHACHSPRTQEVRRPLRSEPTEREPGARQPSRAGVLNKLSRHGRRLILIGGSDSTFVKPKVARSPIRISARRSTMPNLPSSSANRTSGVMLFQEVWGRSFCRTIEKLVEVVHEYPGEVEHLFSPACVPLVRCAGCCGDEKLECHPTHTSNVTMQLLKIKPAGQDQEYVDMIFVEHQTCECRPRKITLKNGRRRPRGRGRKRKERQRMKDCDKCQPPRSLVFAGGRCSLLEQRAPEQAMMSSKAKVGRSHRRLSTYLMDNMKTTEPESERDSGFSDGSSGYLSAVDQMDSEDAGRQGNQARSQVAVMTGSYPNISPMIIMNSVVLNQPNAPTPALKPWGFQPALEVLPQPQVVFFQPVVSNGNGASQKSAPDKRRKSRKYLPILKSYPKIAPHPGESLSEKGGSASSGLSGLASSQERRHRHRLRREEQPFRPASAAVPAVPSLSPALSAASPPARPVSPSRCGSLPTPGAVDAPGTADGLGPAPSLPPPASPAPAEETNALASWDWPTELAGHGDESFLDVLADGHSKQQRFCNTYNILHRSGLLGITLRAKELIRQNRRAQGQLELLKQHTSLFAEAMCRDDPQIWTRLQLSMMESSPAGAEEQESREKDPQVSLP</sequence>
<dbReference type="InterPro" id="IPR029034">
    <property type="entry name" value="Cystine-knot_cytokine"/>
</dbReference>
<gene>
    <name evidence="5" type="ORF">SKAU_G00338940</name>
</gene>
<feature type="region of interest" description="Disordered" evidence="3">
    <location>
        <begin position="209"/>
        <end position="231"/>
    </location>
</feature>
<dbReference type="EMBL" id="JAINUF010000015">
    <property type="protein sequence ID" value="KAJ8341603.1"/>
    <property type="molecule type" value="Genomic_DNA"/>
</dbReference>
<dbReference type="PANTHER" id="PTHR34648:SF6">
    <property type="entry name" value="CLOCK-INTERACTING PACEMAKER-RELATED"/>
    <property type="match status" value="1"/>
</dbReference>
<proteinExistence type="inferred from homology"/>
<feature type="region of interest" description="Disordered" evidence="3">
    <location>
        <begin position="379"/>
        <end position="517"/>
    </location>
</feature>
<dbReference type="PROSITE" id="PS50278">
    <property type="entry name" value="PDGF_2"/>
    <property type="match status" value="1"/>
</dbReference>
<accession>A0A9Q1EMM2</accession>
<dbReference type="SMART" id="SM00141">
    <property type="entry name" value="PDGF"/>
    <property type="match status" value="1"/>
</dbReference>
<feature type="compositionally biased region" description="Basic and acidic residues" evidence="3">
    <location>
        <begin position="625"/>
        <end position="637"/>
    </location>
</feature>
<dbReference type="SUPFAM" id="SSF57501">
    <property type="entry name" value="Cystine-knot cytokines"/>
    <property type="match status" value="1"/>
</dbReference>
<dbReference type="GO" id="GO:0045892">
    <property type="term" value="P:negative regulation of DNA-templated transcription"/>
    <property type="evidence" value="ECO:0007669"/>
    <property type="project" value="InterPro"/>
</dbReference>
<dbReference type="GO" id="GO:0016020">
    <property type="term" value="C:membrane"/>
    <property type="evidence" value="ECO:0007669"/>
    <property type="project" value="InterPro"/>
</dbReference>
<feature type="compositionally biased region" description="Basic and acidic residues" evidence="3">
    <location>
        <begin position="281"/>
        <end position="292"/>
    </location>
</feature>
<dbReference type="Pfam" id="PF00341">
    <property type="entry name" value="PDGF"/>
    <property type="match status" value="1"/>
</dbReference>
<dbReference type="AlphaFoldDB" id="A0A9Q1EMM2"/>
<dbReference type="GO" id="GO:0042754">
    <property type="term" value="P:negative regulation of circadian rhythm"/>
    <property type="evidence" value="ECO:0007669"/>
    <property type="project" value="InterPro"/>
</dbReference>
<evidence type="ECO:0000256" key="3">
    <source>
        <dbReference type="SAM" id="MobiDB-lite"/>
    </source>
</evidence>
<reference evidence="5" key="1">
    <citation type="journal article" date="2023" name="Science">
        <title>Genome structures resolve the early diversification of teleost fishes.</title>
        <authorList>
            <person name="Parey E."/>
            <person name="Louis A."/>
            <person name="Montfort J."/>
            <person name="Bouchez O."/>
            <person name="Roques C."/>
            <person name="Iampietro C."/>
            <person name="Lluch J."/>
            <person name="Castinel A."/>
            <person name="Donnadieu C."/>
            <person name="Desvignes T."/>
            <person name="Floi Bucao C."/>
            <person name="Jouanno E."/>
            <person name="Wen M."/>
            <person name="Mejri S."/>
            <person name="Dirks R."/>
            <person name="Jansen H."/>
            <person name="Henkel C."/>
            <person name="Chen W.J."/>
            <person name="Zahm M."/>
            <person name="Cabau C."/>
            <person name="Klopp C."/>
            <person name="Thompson A.W."/>
            <person name="Robinson-Rechavi M."/>
            <person name="Braasch I."/>
            <person name="Lecointre G."/>
            <person name="Bobe J."/>
            <person name="Postlethwait J.H."/>
            <person name="Berthelot C."/>
            <person name="Roest Crollius H."/>
            <person name="Guiguen Y."/>
        </authorList>
    </citation>
    <scope>NUCLEOTIDE SEQUENCE</scope>
    <source>
        <strain evidence="5">WJC10195</strain>
    </source>
</reference>
<feature type="compositionally biased region" description="Basic residues" evidence="3">
    <location>
        <begin position="209"/>
        <end position="225"/>
    </location>
</feature>
<comment type="caution">
    <text evidence="5">The sequence shown here is derived from an EMBL/GenBank/DDBJ whole genome shotgun (WGS) entry which is preliminary data.</text>
</comment>
<name>A0A9Q1EMM2_SYNKA</name>
<comment type="similarity">
    <text evidence="2">Belongs to the PDGF/VEGF growth factor family.</text>
</comment>
<organism evidence="5 6">
    <name type="scientific">Synaphobranchus kaupii</name>
    <name type="common">Kaup's arrowtooth eel</name>
    <dbReference type="NCBI Taxonomy" id="118154"/>
    <lineage>
        <taxon>Eukaryota</taxon>
        <taxon>Metazoa</taxon>
        <taxon>Chordata</taxon>
        <taxon>Craniata</taxon>
        <taxon>Vertebrata</taxon>
        <taxon>Euteleostomi</taxon>
        <taxon>Actinopterygii</taxon>
        <taxon>Neopterygii</taxon>
        <taxon>Teleostei</taxon>
        <taxon>Anguilliformes</taxon>
        <taxon>Synaphobranchidae</taxon>
        <taxon>Synaphobranchus</taxon>
    </lineage>
</organism>
<protein>
    <recommendedName>
        <fullName evidence="4">Platelet-derived growth factor (PDGF) family profile domain-containing protein</fullName>
    </recommendedName>
</protein>
<feature type="region of interest" description="Disordered" evidence="3">
    <location>
        <begin position="615"/>
        <end position="637"/>
    </location>
</feature>
<dbReference type="Gene3D" id="2.10.90.10">
    <property type="entry name" value="Cystine-knot cytokines"/>
    <property type="match status" value="1"/>
</dbReference>
<dbReference type="GO" id="GO:0005634">
    <property type="term" value="C:nucleus"/>
    <property type="evidence" value="ECO:0007669"/>
    <property type="project" value="TreeGrafter"/>
</dbReference>
<evidence type="ECO:0000313" key="5">
    <source>
        <dbReference type="EMBL" id="KAJ8341603.1"/>
    </source>
</evidence>
<evidence type="ECO:0000256" key="2">
    <source>
        <dbReference type="RuleBase" id="RU003818"/>
    </source>
</evidence>
<feature type="region of interest" description="Disordered" evidence="3">
    <location>
        <begin position="1"/>
        <end position="54"/>
    </location>
</feature>
<keyword evidence="1 2" id="KW-0339">Growth factor</keyword>
<dbReference type="Proteomes" id="UP001152622">
    <property type="component" value="Chromosome 15"/>
</dbReference>
<feature type="region of interest" description="Disordered" evidence="3">
    <location>
        <begin position="279"/>
        <end position="302"/>
    </location>
</feature>
<evidence type="ECO:0000313" key="6">
    <source>
        <dbReference type="Proteomes" id="UP001152622"/>
    </source>
</evidence>
<feature type="domain" description="Platelet-derived growth factor (PDGF) family profile" evidence="4">
    <location>
        <begin position="108"/>
        <end position="205"/>
    </location>
</feature>
<dbReference type="PANTHER" id="PTHR34648">
    <property type="entry name" value="CLOCK-INTERACTING PACEMAKER"/>
    <property type="match status" value="1"/>
</dbReference>
<feature type="compositionally biased region" description="Low complexity" evidence="3">
    <location>
        <begin position="451"/>
        <end position="481"/>
    </location>
</feature>
<evidence type="ECO:0000256" key="1">
    <source>
        <dbReference type="ARBA" id="ARBA00023030"/>
    </source>
</evidence>
<evidence type="ECO:0000259" key="4">
    <source>
        <dbReference type="PROSITE" id="PS50278"/>
    </source>
</evidence>
<dbReference type="GO" id="GO:0008083">
    <property type="term" value="F:growth factor activity"/>
    <property type="evidence" value="ECO:0007669"/>
    <property type="project" value="UniProtKB-KW"/>
</dbReference>
<keyword evidence="6" id="KW-1185">Reference proteome</keyword>
<dbReference type="InterPro" id="IPR000072">
    <property type="entry name" value="PDGF/VEGF_dom"/>
</dbReference>
<feature type="compositionally biased region" description="Low complexity" evidence="3">
    <location>
        <begin position="414"/>
        <end position="434"/>
    </location>
</feature>
<feature type="compositionally biased region" description="Basic and acidic residues" evidence="3">
    <location>
        <begin position="28"/>
        <end position="46"/>
    </location>
</feature>
<dbReference type="OrthoDB" id="6374619at2759"/>
<feature type="compositionally biased region" description="Polar residues" evidence="3">
    <location>
        <begin position="379"/>
        <end position="388"/>
    </location>
</feature>
<dbReference type="Pfam" id="PF15800">
    <property type="entry name" value="CiPC"/>
    <property type="match status" value="1"/>
</dbReference>